<protein>
    <submittedName>
        <fullName evidence="2">Uncharacterized protein</fullName>
    </submittedName>
</protein>
<feature type="compositionally biased region" description="Pro residues" evidence="1">
    <location>
        <begin position="670"/>
        <end position="679"/>
    </location>
</feature>
<dbReference type="GO" id="GO:0005884">
    <property type="term" value="C:actin filament"/>
    <property type="evidence" value="ECO:0007669"/>
    <property type="project" value="TreeGrafter"/>
</dbReference>
<accession>A0A8J4BEI4</accession>
<name>A0A8J4BEI4_9CHLO</name>
<feature type="compositionally biased region" description="Pro residues" evidence="1">
    <location>
        <begin position="545"/>
        <end position="558"/>
    </location>
</feature>
<feature type="compositionally biased region" description="Polar residues" evidence="1">
    <location>
        <begin position="691"/>
        <end position="706"/>
    </location>
</feature>
<dbReference type="EMBL" id="BNCO01000027">
    <property type="protein sequence ID" value="GIL57180.1"/>
    <property type="molecule type" value="Genomic_DNA"/>
</dbReference>
<feature type="region of interest" description="Disordered" evidence="1">
    <location>
        <begin position="133"/>
        <end position="167"/>
    </location>
</feature>
<dbReference type="SUPFAM" id="SSF48371">
    <property type="entry name" value="ARM repeat"/>
    <property type="match status" value="1"/>
</dbReference>
<feature type="compositionally biased region" description="Pro residues" evidence="1">
    <location>
        <begin position="317"/>
        <end position="331"/>
    </location>
</feature>
<evidence type="ECO:0000313" key="2">
    <source>
        <dbReference type="EMBL" id="GIL57180.1"/>
    </source>
</evidence>
<dbReference type="InterPro" id="IPR011989">
    <property type="entry name" value="ARM-like"/>
</dbReference>
<proteinExistence type="predicted"/>
<dbReference type="PANTHER" id="PTHR45691:SF6">
    <property type="entry name" value="PROTEIN DIAPHANOUS"/>
    <property type="match status" value="1"/>
</dbReference>
<keyword evidence="3" id="KW-1185">Reference proteome</keyword>
<comment type="caution">
    <text evidence="2">The sequence shown here is derived from an EMBL/GenBank/DDBJ whole genome shotgun (WGS) entry which is preliminary data.</text>
</comment>
<feature type="region of interest" description="Disordered" evidence="1">
    <location>
        <begin position="537"/>
        <end position="558"/>
    </location>
</feature>
<dbReference type="InterPro" id="IPR051412">
    <property type="entry name" value="Formin_Homology_Diaphanous_sf"/>
</dbReference>
<feature type="compositionally biased region" description="Pro residues" evidence="1">
    <location>
        <begin position="135"/>
        <end position="144"/>
    </location>
</feature>
<dbReference type="PANTHER" id="PTHR45691">
    <property type="entry name" value="PROTEIN DIAPHANOUS"/>
    <property type="match status" value="1"/>
</dbReference>
<organism evidence="2 3">
    <name type="scientific">Volvox africanus</name>
    <dbReference type="NCBI Taxonomy" id="51714"/>
    <lineage>
        <taxon>Eukaryota</taxon>
        <taxon>Viridiplantae</taxon>
        <taxon>Chlorophyta</taxon>
        <taxon>core chlorophytes</taxon>
        <taxon>Chlorophyceae</taxon>
        <taxon>CS clade</taxon>
        <taxon>Chlamydomonadales</taxon>
        <taxon>Volvocaceae</taxon>
        <taxon>Volvox</taxon>
    </lineage>
</organism>
<evidence type="ECO:0000256" key="1">
    <source>
        <dbReference type="SAM" id="MobiDB-lite"/>
    </source>
</evidence>
<feature type="compositionally biased region" description="Low complexity" evidence="1">
    <location>
        <begin position="632"/>
        <end position="646"/>
    </location>
</feature>
<feature type="region of interest" description="Disordered" evidence="1">
    <location>
        <begin position="298"/>
        <end position="359"/>
    </location>
</feature>
<dbReference type="GO" id="GO:0030041">
    <property type="term" value="P:actin filament polymerization"/>
    <property type="evidence" value="ECO:0007669"/>
    <property type="project" value="TreeGrafter"/>
</dbReference>
<gene>
    <name evidence="2" type="ORF">Vafri_12481</name>
</gene>
<sequence>MPPRAAANAAPVARQDFPWALGVLGNPDADPTQLPLALNYLSTFNVTTHLPHDAAVASQLLTLVVPFVCATDAAVNGAATKVITRLIFLESENHKELAEALCQQACLQALWSVLAYFHASFDAYAARLAAIQSEPPEPPTPVRPGKPDSRLSKNPPPPPVDPETTLPGPSKYALDVSITALTAIVTNNPAAEEAAFGVMCSDVLPLLTVLRHHSSRIQVLALRLMRALLSSDALAVVISAAGTLDRLAELLGSSPFGAVREEVLLVVAKLTATYPPAMQLTLDAGLPKVLLKHVLAPSTGVPQDEPSQPAPGTEAPVPAPVPPSPRPPVASPRPGATNDGTEPAAEVPQGPPPIDFSRPMASSADRLQELSIEILLQLCKHHHGAVHHLLRLGAMQLLLALMPAPKLPEVSLQPSRRPSSASDTFIACALGRGRASQTGNVSAAPKDAWMQYIDGPPTLPLPTAPLNSHALTANLLQTLACMLAEPAVQDYWWSVHSTLRPHLQLMYLLRTDAPPKPKAPEQPTPSRRLAPAVAAAAAAAAAAAPQPPPPPPDCKVPPFPEEVRTAALQCVLQLIKDPRWLQLAPYLTLLQQTVRQTEDWGPSMVAPLAEILQRIMERRLPPPPRAATVLASQLSPSKLSSPSPSQTGDNGSQLPSSAQQQQKRVSGTARPPPLAPPVPSVMADGAPLPSPSISNAQRMCNATPNGLDQADNGLSDAELSSEDAVKGLKDLAKMERKENSDPWATAAVAAALLALPESAIYAPPWPPLPSPPPTPPPPPLPTSQYLWDALGRPVMTDGIKLAHL</sequence>
<evidence type="ECO:0000313" key="3">
    <source>
        <dbReference type="Proteomes" id="UP000747399"/>
    </source>
</evidence>
<dbReference type="PRINTS" id="PR01217">
    <property type="entry name" value="PRICHEXTENSN"/>
</dbReference>
<feature type="region of interest" description="Disordered" evidence="1">
    <location>
        <begin position="761"/>
        <end position="784"/>
    </location>
</feature>
<dbReference type="AlphaFoldDB" id="A0A8J4BEI4"/>
<dbReference type="Proteomes" id="UP000747399">
    <property type="component" value="Unassembled WGS sequence"/>
</dbReference>
<dbReference type="Gene3D" id="1.25.10.10">
    <property type="entry name" value="Leucine-rich Repeat Variant"/>
    <property type="match status" value="1"/>
</dbReference>
<reference evidence="2" key="1">
    <citation type="journal article" date="2021" name="Proc. Natl. Acad. Sci. U.S.A.">
        <title>Three genomes in the algal genus Volvox reveal the fate of a haploid sex-determining region after a transition to homothallism.</title>
        <authorList>
            <person name="Yamamoto K."/>
            <person name="Hamaji T."/>
            <person name="Kawai-Toyooka H."/>
            <person name="Matsuzaki R."/>
            <person name="Takahashi F."/>
            <person name="Nishimura Y."/>
            <person name="Kawachi M."/>
            <person name="Noguchi H."/>
            <person name="Minakuchi Y."/>
            <person name="Umen J.G."/>
            <person name="Toyoda A."/>
            <person name="Nozaki H."/>
        </authorList>
    </citation>
    <scope>NUCLEOTIDE SEQUENCE</scope>
    <source>
        <strain evidence="2">NIES-3780</strain>
    </source>
</reference>
<feature type="compositionally biased region" description="Polar residues" evidence="1">
    <location>
        <begin position="647"/>
        <end position="665"/>
    </location>
</feature>
<dbReference type="InterPro" id="IPR016024">
    <property type="entry name" value="ARM-type_fold"/>
</dbReference>
<feature type="compositionally biased region" description="Pro residues" evidence="1">
    <location>
        <begin position="763"/>
        <end position="781"/>
    </location>
</feature>
<feature type="region of interest" description="Disordered" evidence="1">
    <location>
        <begin position="624"/>
        <end position="706"/>
    </location>
</feature>